<keyword evidence="3" id="KW-1185">Reference proteome</keyword>
<evidence type="ECO:0000313" key="2">
    <source>
        <dbReference type="EMBL" id="GEN63082.1"/>
    </source>
</evidence>
<evidence type="ECO:0000256" key="1">
    <source>
        <dbReference type="SAM" id="MobiDB-lite"/>
    </source>
</evidence>
<dbReference type="PROSITE" id="PS51257">
    <property type="entry name" value="PROKAR_LIPOPROTEIN"/>
    <property type="match status" value="1"/>
</dbReference>
<evidence type="ECO:0000313" key="3">
    <source>
        <dbReference type="Proteomes" id="UP000321746"/>
    </source>
</evidence>
<feature type="region of interest" description="Disordered" evidence="1">
    <location>
        <begin position="31"/>
        <end position="56"/>
    </location>
</feature>
<dbReference type="Proteomes" id="UP000321746">
    <property type="component" value="Unassembled WGS sequence"/>
</dbReference>
<dbReference type="AlphaFoldDB" id="A0A511XJG3"/>
<name>A0A511XJG3_9PROT</name>
<gene>
    <name evidence="2" type="ORF">AOE01nite_13060</name>
</gene>
<reference evidence="2 3" key="1">
    <citation type="submission" date="2019-07" db="EMBL/GenBank/DDBJ databases">
        <title>Whole genome shotgun sequence of Acetobacter oeni NBRC 105207.</title>
        <authorList>
            <person name="Hosoyama A."/>
            <person name="Uohara A."/>
            <person name="Ohji S."/>
            <person name="Ichikawa N."/>
        </authorList>
    </citation>
    <scope>NUCLEOTIDE SEQUENCE [LARGE SCALE GENOMIC DNA]</scope>
    <source>
        <strain evidence="2 3">NBRC 105207</strain>
    </source>
</reference>
<proteinExistence type="predicted"/>
<protein>
    <submittedName>
        <fullName evidence="2">Uncharacterized protein</fullName>
    </submittedName>
</protein>
<organism evidence="2 3">
    <name type="scientific">Acetobacter oeni</name>
    <dbReference type="NCBI Taxonomy" id="304077"/>
    <lineage>
        <taxon>Bacteria</taxon>
        <taxon>Pseudomonadati</taxon>
        <taxon>Pseudomonadota</taxon>
        <taxon>Alphaproteobacteria</taxon>
        <taxon>Acetobacterales</taxon>
        <taxon>Acetobacteraceae</taxon>
        <taxon>Acetobacter</taxon>
    </lineage>
</organism>
<comment type="caution">
    <text evidence="2">The sequence shown here is derived from an EMBL/GenBank/DDBJ whole genome shotgun (WGS) entry which is preliminary data.</text>
</comment>
<sequence>MRLTIAAVLSISVCCLGLTACEPHKRTFGEKVRDTIDPPKGPIEKAGRSIDRATGD</sequence>
<dbReference type="EMBL" id="BJYG01000016">
    <property type="protein sequence ID" value="GEN63082.1"/>
    <property type="molecule type" value="Genomic_DNA"/>
</dbReference>
<accession>A0A511XJG3</accession>